<sequence>MKEKSQIEKKAEEKQTELLSAALGGASNAGGHWLNVSGKGFPRLYPQGVSASPFNALFMALHSDNNGCKTNLFTLYSETKARGAAVREHEQGVPFLFYNWNKYVNRNNPNETIDRTAYLQLDEEQKAQFKGVHNREIRTLFNIDQTTLPYVDKPAYEDAVKQDGSVQERGYAEADNRRLRTRFNDFLLKMRDNLVPVRSDGSGVPHYETDKDAVYMPRQKDFEHYHDYVQEALRQIVSATGHQQRLAREGMVMKNGVAPSEDAVKY</sequence>
<comment type="caution">
    <text evidence="3">The sequence shown here is derived from an EMBL/GenBank/DDBJ whole genome shotgun (WGS) entry which is preliminary data.</text>
</comment>
<dbReference type="Pfam" id="PF08401">
    <property type="entry name" value="ArdcN"/>
    <property type="match status" value="1"/>
</dbReference>
<dbReference type="Pfam" id="PF18818">
    <property type="entry name" value="MPTase-PolyVal"/>
    <property type="match status" value="1"/>
</dbReference>
<dbReference type="AlphaFoldDB" id="K1TAM1"/>
<organism evidence="3">
    <name type="scientific">human gut metagenome</name>
    <dbReference type="NCBI Taxonomy" id="408170"/>
    <lineage>
        <taxon>unclassified sequences</taxon>
        <taxon>metagenomes</taxon>
        <taxon>organismal metagenomes</taxon>
    </lineage>
</organism>
<accession>K1TAM1</accession>
<dbReference type="GO" id="GO:0003697">
    <property type="term" value="F:single-stranded DNA binding"/>
    <property type="evidence" value="ECO:0007669"/>
    <property type="project" value="InterPro"/>
</dbReference>
<evidence type="ECO:0000259" key="1">
    <source>
        <dbReference type="Pfam" id="PF08401"/>
    </source>
</evidence>
<dbReference type="InterPro" id="IPR041459">
    <property type="entry name" value="MPTase-PolyVal"/>
</dbReference>
<dbReference type="EMBL" id="AJWY01007631">
    <property type="protein sequence ID" value="EKC63455.1"/>
    <property type="molecule type" value="Genomic_DNA"/>
</dbReference>
<protein>
    <submittedName>
        <fullName evidence="3">DNA primase</fullName>
    </submittedName>
</protein>
<feature type="domain" description="N-terminal" evidence="1">
    <location>
        <begin position="26"/>
        <end position="115"/>
    </location>
</feature>
<reference evidence="3" key="1">
    <citation type="journal article" date="2013" name="Environ. Microbiol.">
        <title>Microbiota from the distal guts of lean and obese adolescents exhibit partial functional redundancy besides clear differences in community structure.</title>
        <authorList>
            <person name="Ferrer M."/>
            <person name="Ruiz A."/>
            <person name="Lanza F."/>
            <person name="Haange S.B."/>
            <person name="Oberbach A."/>
            <person name="Till H."/>
            <person name="Bargiela R."/>
            <person name="Campoy C."/>
            <person name="Segura M.T."/>
            <person name="Richter M."/>
            <person name="von Bergen M."/>
            <person name="Seifert J."/>
            <person name="Suarez A."/>
        </authorList>
    </citation>
    <scope>NUCLEOTIDE SEQUENCE</scope>
</reference>
<evidence type="ECO:0000259" key="2">
    <source>
        <dbReference type="Pfam" id="PF18818"/>
    </source>
</evidence>
<feature type="non-terminal residue" evidence="3">
    <location>
        <position position="266"/>
    </location>
</feature>
<feature type="domain" description="Polyvalent protein metallopeptidase" evidence="2">
    <location>
        <begin position="205"/>
        <end position="249"/>
    </location>
</feature>
<proteinExistence type="predicted"/>
<name>K1TAM1_9ZZZZ</name>
<dbReference type="InterPro" id="IPR013610">
    <property type="entry name" value="ArdC_N"/>
</dbReference>
<evidence type="ECO:0000313" key="3">
    <source>
        <dbReference type="EMBL" id="EKC63455.1"/>
    </source>
</evidence>
<gene>
    <name evidence="3" type="ORF">LEA_11330</name>
</gene>